<organism evidence="1">
    <name type="scientific">Candidatus Kentrum sp. UNK</name>
    <dbReference type="NCBI Taxonomy" id="2126344"/>
    <lineage>
        <taxon>Bacteria</taxon>
        <taxon>Pseudomonadati</taxon>
        <taxon>Pseudomonadota</taxon>
        <taxon>Gammaproteobacteria</taxon>
        <taxon>Candidatus Kentrum</taxon>
    </lineage>
</organism>
<dbReference type="InterPro" id="IPR038296">
    <property type="entry name" value="ParD_sf"/>
</dbReference>
<evidence type="ECO:0000313" key="2">
    <source>
        <dbReference type="EMBL" id="VFK70310.1"/>
    </source>
</evidence>
<sequence>MTDTSPSLGEHWELFIKNEVVSGRYGSASEVARDALCAMEERKIRLEVLRALGSIGETFSCFRIPANRFQAVGLPLESYPA</sequence>
<dbReference type="AlphaFoldDB" id="A0A451A843"/>
<evidence type="ECO:0000313" key="1">
    <source>
        <dbReference type="EMBL" id="VFK62195.1"/>
    </source>
</evidence>
<dbReference type="InterPro" id="IPR022789">
    <property type="entry name" value="ParD"/>
</dbReference>
<protein>
    <submittedName>
        <fullName evidence="1">Putative addiction module antidote protein, CC2985 family</fullName>
    </submittedName>
</protein>
<dbReference type="EMBL" id="CAADGD010000026">
    <property type="protein sequence ID" value="VFK70310.1"/>
    <property type="molecule type" value="Genomic_DNA"/>
</dbReference>
<name>A0A451A843_9GAMM</name>
<dbReference type="EMBL" id="CAADFZ010000022">
    <property type="protein sequence ID" value="VFK62195.1"/>
    <property type="molecule type" value="Genomic_DNA"/>
</dbReference>
<accession>A0A451A843</accession>
<dbReference type="Pfam" id="PF03693">
    <property type="entry name" value="ParD_antitoxin"/>
    <property type="match status" value="1"/>
</dbReference>
<proteinExistence type="predicted"/>
<reference evidence="1" key="1">
    <citation type="submission" date="2019-02" db="EMBL/GenBank/DDBJ databases">
        <authorList>
            <person name="Gruber-Vodicka R. H."/>
            <person name="Seah K. B. B."/>
        </authorList>
    </citation>
    <scope>NUCLEOTIDE SEQUENCE</scope>
    <source>
        <strain evidence="2">BECK_BY19</strain>
        <strain evidence="1">BECK_BY8</strain>
    </source>
</reference>
<dbReference type="NCBIfam" id="TIGR02606">
    <property type="entry name" value="antidote_CC2985"/>
    <property type="match status" value="1"/>
</dbReference>
<dbReference type="PANTHER" id="PTHR36582:SF2">
    <property type="entry name" value="ANTITOXIN PARD"/>
    <property type="match status" value="1"/>
</dbReference>
<gene>
    <name evidence="1" type="ORF">BECKUNK1418G_GA0071005_102231</name>
    <name evidence="2" type="ORF">BECKUNK1418H_GA0071006_102629</name>
</gene>
<dbReference type="PANTHER" id="PTHR36582">
    <property type="entry name" value="ANTITOXIN PARD"/>
    <property type="match status" value="1"/>
</dbReference>
<dbReference type="Gene3D" id="6.10.10.120">
    <property type="entry name" value="Antitoxin ParD1-like"/>
    <property type="match status" value="1"/>
</dbReference>